<reference evidence="2" key="1">
    <citation type="submission" date="2015-09" db="EMBL/GenBank/DDBJ databases">
        <authorList>
            <consortium name="Pathogen Informatics"/>
        </authorList>
    </citation>
    <scope>NUCLEOTIDE SEQUENCE [LARGE SCALE GENOMIC DNA]</scope>
    <source>
        <strain evidence="2">Lake Konstanz</strain>
    </source>
</reference>
<dbReference type="VEuPathDB" id="TriTrypDB:BSAL_49405"/>
<gene>
    <name evidence="1" type="ORF">BSAL_49405</name>
</gene>
<dbReference type="EMBL" id="CYKH01000016">
    <property type="protein sequence ID" value="CUE59645.1"/>
    <property type="molecule type" value="Genomic_DNA"/>
</dbReference>
<proteinExistence type="predicted"/>
<evidence type="ECO:0000313" key="1">
    <source>
        <dbReference type="EMBL" id="CUE59645.1"/>
    </source>
</evidence>
<dbReference type="AlphaFoldDB" id="A0A0S4IH68"/>
<name>A0A0S4IH68_BODSA</name>
<dbReference type="Proteomes" id="UP000051952">
    <property type="component" value="Unassembled WGS sequence"/>
</dbReference>
<keyword evidence="2" id="KW-1185">Reference proteome</keyword>
<organism evidence="1 2">
    <name type="scientific">Bodo saltans</name>
    <name type="common">Flagellated protozoan</name>
    <dbReference type="NCBI Taxonomy" id="75058"/>
    <lineage>
        <taxon>Eukaryota</taxon>
        <taxon>Discoba</taxon>
        <taxon>Euglenozoa</taxon>
        <taxon>Kinetoplastea</taxon>
        <taxon>Metakinetoplastina</taxon>
        <taxon>Eubodonida</taxon>
        <taxon>Bodonidae</taxon>
        <taxon>Bodo</taxon>
    </lineage>
</organism>
<accession>A0A0S4IH68</accession>
<sequence>MKRKKQLIMAIQSSAKVYGSPSNAERGTGKMQAMFATGDAYTELRWWLTCRLNFDHVTLHDIYRTMCKRLFHFAKKKMIDLRLDLCFVWWNNEGREYDEGSCRAGSHMLRKRCWGACGDAHPSRVVLH</sequence>
<evidence type="ECO:0000313" key="2">
    <source>
        <dbReference type="Proteomes" id="UP000051952"/>
    </source>
</evidence>
<protein>
    <submittedName>
        <fullName evidence="1">Uncharacterized protein</fullName>
    </submittedName>
</protein>